<evidence type="ECO:0000313" key="2">
    <source>
        <dbReference type="Proteomes" id="UP000019267"/>
    </source>
</evidence>
<dbReference type="Gene3D" id="3.30.1240.10">
    <property type="match status" value="1"/>
</dbReference>
<dbReference type="Pfam" id="PF08282">
    <property type="entry name" value="Hydrolase_3"/>
    <property type="match status" value="1"/>
</dbReference>
<dbReference type="InterPro" id="IPR006379">
    <property type="entry name" value="HAD-SF_hydro_IIB"/>
</dbReference>
<dbReference type="NCBIfam" id="TIGR00099">
    <property type="entry name" value="Cof-subfamily"/>
    <property type="match status" value="1"/>
</dbReference>
<dbReference type="NCBIfam" id="TIGR01484">
    <property type="entry name" value="HAD-SF-IIB"/>
    <property type="match status" value="1"/>
</dbReference>
<reference evidence="1 2" key="1">
    <citation type="journal article" date="2014" name="Genome Biol. Evol.">
        <title>Molecular evolution of the substrate utilization strategies and putative virulence factors in mosquito-associated Spiroplasma species.</title>
        <authorList>
            <person name="Chang T.H."/>
            <person name="Lo W.S."/>
            <person name="Ku C."/>
            <person name="Chen L.L."/>
            <person name="Kuo C.H."/>
        </authorList>
    </citation>
    <scope>NUCLEOTIDE SEQUENCE [LARGE SCALE GENOMIC DNA]</scope>
    <source>
        <strain evidence="1">AES-1</strain>
    </source>
</reference>
<dbReference type="KEGG" id="scq:SCULI_v1c01480"/>
<dbReference type="SFLD" id="SFLDS00003">
    <property type="entry name" value="Haloacid_Dehalogenase"/>
    <property type="match status" value="1"/>
</dbReference>
<dbReference type="AlphaFoldDB" id="W6AFL9"/>
<sequence length="274" mass="31012">MIKLIALDIDGTLLGSRKKVTKQNIQAIKAAREQDIKICIATGRSASRVEPIAREIGIIDNNEYIICLNGGGIYQYDKDKKLQKIKETLFSIDDVKYIYDNAVENKINCFSYNEDPKSTYVIKNRGAFIWFMKKISGRKAFVYDNQKTDQKAYKVIAYGKKKNILAAKPKFAAKNYEMFSWSYVSNKTMNIEISPVGVDKLYALQEVSKIYNIKQEEVMYFGDGDNDKRAIEWAGVGVAMKNAASHIKEAASHTTGHHKKSGVAQKINEIILNK</sequence>
<proteinExistence type="predicted"/>
<dbReference type="InterPro" id="IPR036412">
    <property type="entry name" value="HAD-like_sf"/>
</dbReference>
<dbReference type="GO" id="GO:0016791">
    <property type="term" value="F:phosphatase activity"/>
    <property type="evidence" value="ECO:0007669"/>
    <property type="project" value="UniProtKB-ARBA"/>
</dbReference>
<dbReference type="OrthoDB" id="384659at2"/>
<evidence type="ECO:0000313" key="1">
    <source>
        <dbReference type="EMBL" id="AHI52489.1"/>
    </source>
</evidence>
<dbReference type="PANTHER" id="PTHR10000">
    <property type="entry name" value="PHOSPHOSERINE PHOSPHATASE"/>
    <property type="match status" value="1"/>
</dbReference>
<dbReference type="EMBL" id="CP006681">
    <property type="protein sequence ID" value="AHI52489.1"/>
    <property type="molecule type" value="Genomic_DNA"/>
</dbReference>
<dbReference type="PANTHER" id="PTHR10000:SF8">
    <property type="entry name" value="HAD SUPERFAMILY HYDROLASE-LIKE, TYPE 3"/>
    <property type="match status" value="1"/>
</dbReference>
<name>W6AFL9_9MOLU</name>
<dbReference type="RefSeq" id="WP_025362734.1">
    <property type="nucleotide sequence ID" value="NZ_CP006681.1"/>
</dbReference>
<dbReference type="PATRIC" id="fig|1276246.3.peg.148"/>
<keyword evidence="1" id="KW-0378">Hydrolase</keyword>
<dbReference type="SUPFAM" id="SSF56784">
    <property type="entry name" value="HAD-like"/>
    <property type="match status" value="1"/>
</dbReference>
<dbReference type="InterPro" id="IPR023214">
    <property type="entry name" value="HAD_sf"/>
</dbReference>
<keyword evidence="2" id="KW-1185">Reference proteome</keyword>
<dbReference type="HOGENOM" id="CLU_044146_0_1_14"/>
<gene>
    <name evidence="1" type="primary">had</name>
    <name evidence="1" type="ORF">SCULI_v1c01480</name>
</gene>
<dbReference type="GO" id="GO:0000287">
    <property type="term" value="F:magnesium ion binding"/>
    <property type="evidence" value="ECO:0007669"/>
    <property type="project" value="TreeGrafter"/>
</dbReference>
<dbReference type="Gene3D" id="3.40.50.1000">
    <property type="entry name" value="HAD superfamily/HAD-like"/>
    <property type="match status" value="1"/>
</dbReference>
<dbReference type="CDD" id="cd07516">
    <property type="entry name" value="HAD_Pase"/>
    <property type="match status" value="1"/>
</dbReference>
<dbReference type="SFLD" id="SFLDG01140">
    <property type="entry name" value="C2.B:_Phosphomannomutase_and_P"/>
    <property type="match status" value="1"/>
</dbReference>
<dbReference type="GO" id="GO:0005829">
    <property type="term" value="C:cytosol"/>
    <property type="evidence" value="ECO:0007669"/>
    <property type="project" value="TreeGrafter"/>
</dbReference>
<organism evidence="1 2">
    <name type="scientific">Spiroplasma culicicola AES-1</name>
    <dbReference type="NCBI Taxonomy" id="1276246"/>
    <lineage>
        <taxon>Bacteria</taxon>
        <taxon>Bacillati</taxon>
        <taxon>Mycoplasmatota</taxon>
        <taxon>Mollicutes</taxon>
        <taxon>Entomoplasmatales</taxon>
        <taxon>Spiroplasmataceae</taxon>
        <taxon>Spiroplasma</taxon>
    </lineage>
</organism>
<protein>
    <submittedName>
        <fullName evidence="1">HAD superfamily hydrolase</fullName>
    </submittedName>
</protein>
<accession>W6AFL9</accession>
<dbReference type="STRING" id="1276246.SCULI_v1c01480"/>
<dbReference type="eggNOG" id="COG0561">
    <property type="taxonomic scope" value="Bacteria"/>
</dbReference>
<dbReference type="InterPro" id="IPR000150">
    <property type="entry name" value="Cof"/>
</dbReference>
<dbReference type="PROSITE" id="PS01229">
    <property type="entry name" value="COF_2"/>
    <property type="match status" value="1"/>
</dbReference>
<dbReference type="Proteomes" id="UP000019267">
    <property type="component" value="Chromosome"/>
</dbReference>